<comment type="caution">
    <text evidence="2">The sequence shown here is derived from an EMBL/GenBank/DDBJ whole genome shotgun (WGS) entry which is preliminary data.</text>
</comment>
<evidence type="ECO:0000313" key="3">
    <source>
        <dbReference type="Proteomes" id="UP001222325"/>
    </source>
</evidence>
<accession>A0AAD6U5S9</accession>
<dbReference type="EMBL" id="JARJCN010000019">
    <property type="protein sequence ID" value="KAJ7092022.1"/>
    <property type="molecule type" value="Genomic_DNA"/>
</dbReference>
<evidence type="ECO:0000313" key="2">
    <source>
        <dbReference type="EMBL" id="KAJ7092022.1"/>
    </source>
</evidence>
<feature type="compositionally biased region" description="Basic and acidic residues" evidence="1">
    <location>
        <begin position="672"/>
        <end position="685"/>
    </location>
</feature>
<gene>
    <name evidence="2" type="ORF">B0H15DRAFT_799760</name>
</gene>
<reference evidence="2" key="1">
    <citation type="submission" date="2023-03" db="EMBL/GenBank/DDBJ databases">
        <title>Massive genome expansion in bonnet fungi (Mycena s.s.) driven by repeated elements and novel gene families across ecological guilds.</title>
        <authorList>
            <consortium name="Lawrence Berkeley National Laboratory"/>
            <person name="Harder C.B."/>
            <person name="Miyauchi S."/>
            <person name="Viragh M."/>
            <person name="Kuo A."/>
            <person name="Thoen E."/>
            <person name="Andreopoulos B."/>
            <person name="Lu D."/>
            <person name="Skrede I."/>
            <person name="Drula E."/>
            <person name="Henrissat B."/>
            <person name="Morin E."/>
            <person name="Kohler A."/>
            <person name="Barry K."/>
            <person name="LaButti K."/>
            <person name="Morin E."/>
            <person name="Salamov A."/>
            <person name="Lipzen A."/>
            <person name="Mereny Z."/>
            <person name="Hegedus B."/>
            <person name="Baldrian P."/>
            <person name="Stursova M."/>
            <person name="Weitz H."/>
            <person name="Taylor A."/>
            <person name="Grigoriev I.V."/>
            <person name="Nagy L.G."/>
            <person name="Martin F."/>
            <person name="Kauserud H."/>
        </authorList>
    </citation>
    <scope>NUCLEOTIDE SEQUENCE</scope>
    <source>
        <strain evidence="2">CBHHK173m</strain>
    </source>
</reference>
<feature type="compositionally biased region" description="Basic and acidic residues" evidence="1">
    <location>
        <begin position="636"/>
        <end position="645"/>
    </location>
</feature>
<feature type="region of interest" description="Disordered" evidence="1">
    <location>
        <begin position="85"/>
        <end position="106"/>
    </location>
</feature>
<dbReference type="AlphaFoldDB" id="A0AAD6U5S9"/>
<feature type="compositionally biased region" description="Basic residues" evidence="1">
    <location>
        <begin position="18"/>
        <end position="31"/>
    </location>
</feature>
<keyword evidence="3" id="KW-1185">Reference proteome</keyword>
<sequence length="705" mass="78466">MAHASASRALAAKPGKPPARRRVRKHGKKPGKVSWVHGTKLEFFSSRADAWMRSQETGGAAVTKFYDDLTKLYLMKYGYDMKDDEDLDTDIPDPTDPNAPDPEAQGLGAEEAVRRAAIYKTVRGKIGAWYRSKCGGGVDEGERNFFMDLMSSGLDAGAVRPQKPQLAHFYSHHYYEERVKARYDLVWATEVQRAKDLDLPPPRDVKVRGEVTRKALEEEEPEFRAEVQLALDREYAKALKAWEIGRAEEPSRSAEELNASVNNSGFYLQPIVDAVARRFKMNVSMMVCGPVGDPGGAIEVRRGLNPQKWHQFDRLGFREAEVSMIKFSERSFTVEERTARIVEPAVGEATSSGTSSGEAITAAAGVTSTTAVPGAATVHVEMAAETLETTGVRAAAAGGEEGRHDPDHETPRATPPASPHRPQAEGEGGRASTPGGGATQEERAESVAPCADHTVWHRTDMRKWPAELRNAYSAFALGTKWGKIWADCVETYLEVEAACGYRDEGPRIGGERRPEEMQKWISGGRKWFTPPKIAKPGNRGEAGTYTDEWWAWWISLQPPERMCVGGMLTTPTEMSWGKLPKMCGRNGFMQVMASLFFWGMDNERRGQTDPEWEIGVDDVHWLLNQLLLSGELASPPKEKSKDPRPSKGTKRKRAEPEGEVEEPMPRKTRAKHKEDTTMKPRETRSRNGLVNLMRKREPHVTVALI</sequence>
<feature type="region of interest" description="Disordered" evidence="1">
    <location>
        <begin position="396"/>
        <end position="447"/>
    </location>
</feature>
<feature type="region of interest" description="Disordered" evidence="1">
    <location>
        <begin position="1"/>
        <end position="32"/>
    </location>
</feature>
<protein>
    <submittedName>
        <fullName evidence="2">Uncharacterized protein</fullName>
    </submittedName>
</protein>
<evidence type="ECO:0000256" key="1">
    <source>
        <dbReference type="SAM" id="MobiDB-lite"/>
    </source>
</evidence>
<dbReference type="Proteomes" id="UP001222325">
    <property type="component" value="Unassembled WGS sequence"/>
</dbReference>
<feature type="region of interest" description="Disordered" evidence="1">
    <location>
        <begin position="632"/>
        <end position="705"/>
    </location>
</feature>
<feature type="compositionally biased region" description="Low complexity" evidence="1">
    <location>
        <begin position="1"/>
        <end position="12"/>
    </location>
</feature>
<organism evidence="2 3">
    <name type="scientific">Mycena belliarum</name>
    <dbReference type="NCBI Taxonomy" id="1033014"/>
    <lineage>
        <taxon>Eukaryota</taxon>
        <taxon>Fungi</taxon>
        <taxon>Dikarya</taxon>
        <taxon>Basidiomycota</taxon>
        <taxon>Agaricomycotina</taxon>
        <taxon>Agaricomycetes</taxon>
        <taxon>Agaricomycetidae</taxon>
        <taxon>Agaricales</taxon>
        <taxon>Marasmiineae</taxon>
        <taxon>Mycenaceae</taxon>
        <taxon>Mycena</taxon>
    </lineage>
</organism>
<feature type="compositionally biased region" description="Basic and acidic residues" evidence="1">
    <location>
        <begin position="400"/>
        <end position="411"/>
    </location>
</feature>
<name>A0AAD6U5S9_9AGAR</name>
<proteinExistence type="predicted"/>